<evidence type="ECO:0000256" key="1">
    <source>
        <dbReference type="ARBA" id="ARBA00004123"/>
    </source>
</evidence>
<dbReference type="InterPro" id="IPR051027">
    <property type="entry name" value="bZIP_transcription_factors"/>
</dbReference>
<feature type="domain" description="BZIP" evidence="6">
    <location>
        <begin position="170"/>
        <end position="233"/>
    </location>
</feature>
<proteinExistence type="predicted"/>
<evidence type="ECO:0000256" key="5">
    <source>
        <dbReference type="SAM" id="MobiDB-lite"/>
    </source>
</evidence>
<keyword evidence="4" id="KW-0539">Nucleus</keyword>
<dbReference type="CDD" id="cd14687">
    <property type="entry name" value="bZIP_ATF2"/>
    <property type="match status" value="1"/>
</dbReference>
<dbReference type="OrthoDB" id="5032875at2759"/>
<evidence type="ECO:0000256" key="2">
    <source>
        <dbReference type="ARBA" id="ARBA00023015"/>
    </source>
</evidence>
<reference evidence="7" key="2">
    <citation type="submission" date="2012-05" db="EMBL/GenBank/DDBJ databases">
        <title>The Genome Annotation of Fusarium oxysporum Cotton.</title>
        <authorList>
            <consortium name="The Broad Institute Genomics Platform"/>
            <person name="Ma L.-J."/>
            <person name="Corby-Kistler H."/>
            <person name="Broz K."/>
            <person name="Gale L.R."/>
            <person name="Jonkers W."/>
            <person name="O'Donnell K."/>
            <person name="Ploetz R."/>
            <person name="Steinberg C."/>
            <person name="Schwartz D.C."/>
            <person name="VanEtten H."/>
            <person name="Zhou S."/>
            <person name="Young S.K."/>
            <person name="Zeng Q."/>
            <person name="Gargeya S."/>
            <person name="Fitzgerald M."/>
            <person name="Abouelleil A."/>
            <person name="Alvarado L."/>
            <person name="Chapman S.B."/>
            <person name="Gainer-Dewar J."/>
            <person name="Goldberg J."/>
            <person name="Griggs A."/>
            <person name="Gujja S."/>
            <person name="Hansen M."/>
            <person name="Howarth C."/>
            <person name="Imamovic A."/>
            <person name="Ireland A."/>
            <person name="Larimer J."/>
            <person name="McCowan C."/>
            <person name="Murphy C."/>
            <person name="Pearson M."/>
            <person name="Poon T.W."/>
            <person name="Priest M."/>
            <person name="Roberts A."/>
            <person name="Saif S."/>
            <person name="Shea T."/>
            <person name="Sykes S."/>
            <person name="Wortman J."/>
            <person name="Nusbaum C."/>
            <person name="Birren B."/>
        </authorList>
    </citation>
    <scope>NUCLEOTIDE SEQUENCE</scope>
    <source>
        <strain evidence="7">25433</strain>
    </source>
</reference>
<evidence type="ECO:0000256" key="3">
    <source>
        <dbReference type="ARBA" id="ARBA00023163"/>
    </source>
</evidence>
<dbReference type="InterPro" id="IPR004827">
    <property type="entry name" value="bZIP"/>
</dbReference>
<dbReference type="HOGENOM" id="CLU_1069749_0_0_1"/>
<dbReference type="PROSITE" id="PS50217">
    <property type="entry name" value="BZIP"/>
    <property type="match status" value="1"/>
</dbReference>
<dbReference type="PANTHER" id="PTHR19304">
    <property type="entry name" value="CYCLIC-AMP RESPONSE ELEMENT BINDING PROTEIN"/>
    <property type="match status" value="1"/>
</dbReference>
<evidence type="ECO:0000313" key="7">
    <source>
        <dbReference type="EMBL" id="EXM15340.1"/>
    </source>
</evidence>
<dbReference type="Gene3D" id="1.20.5.170">
    <property type="match status" value="1"/>
</dbReference>
<dbReference type="SUPFAM" id="SSF57959">
    <property type="entry name" value="Leucine zipper domain"/>
    <property type="match status" value="1"/>
</dbReference>
<dbReference type="Proteomes" id="UP000030701">
    <property type="component" value="Unassembled WGS sequence"/>
</dbReference>
<dbReference type="GO" id="GO:0005634">
    <property type="term" value="C:nucleus"/>
    <property type="evidence" value="ECO:0007669"/>
    <property type="project" value="UniProtKB-SubCell"/>
</dbReference>
<name>X0M3W1_FUSOX</name>
<feature type="compositionally biased region" description="Basic and acidic residues" evidence="5">
    <location>
        <begin position="175"/>
        <end position="194"/>
    </location>
</feature>
<dbReference type="EMBL" id="JH658024">
    <property type="protein sequence ID" value="EXM15340.1"/>
    <property type="molecule type" value="Genomic_DNA"/>
</dbReference>
<comment type="subcellular location">
    <subcellularLocation>
        <location evidence="1">Nucleus</location>
    </subcellularLocation>
</comment>
<evidence type="ECO:0000256" key="4">
    <source>
        <dbReference type="ARBA" id="ARBA00023242"/>
    </source>
</evidence>
<reference evidence="7" key="1">
    <citation type="submission" date="2011-11" db="EMBL/GenBank/DDBJ databases">
        <title>The Genome Sequence of Fusarium oxysporum Cotton.</title>
        <authorList>
            <consortium name="The Broad Institute Genome Sequencing Platform"/>
            <person name="Ma L.-J."/>
            <person name="Gale L.R."/>
            <person name="Schwartz D.C."/>
            <person name="Zhou S."/>
            <person name="Corby-Kistler H."/>
            <person name="Young S.K."/>
            <person name="Zeng Q."/>
            <person name="Gargeya S."/>
            <person name="Fitzgerald M."/>
            <person name="Haas B."/>
            <person name="Abouelleil A."/>
            <person name="Alvarado L."/>
            <person name="Arachchi H.M."/>
            <person name="Berlin A."/>
            <person name="Brown A."/>
            <person name="Chapman S.B."/>
            <person name="Chen Z."/>
            <person name="Dunbar C."/>
            <person name="Freedman E."/>
            <person name="Gearin G."/>
            <person name="Goldberg J."/>
            <person name="Griggs A."/>
            <person name="Gujja S."/>
            <person name="Heiman D."/>
            <person name="Howarth C."/>
            <person name="Larson L."/>
            <person name="Lui A."/>
            <person name="MacDonald P.J.P."/>
            <person name="Montmayeur A."/>
            <person name="Murphy C."/>
            <person name="Neiman D."/>
            <person name="Pearson M."/>
            <person name="Priest M."/>
            <person name="Roberts A."/>
            <person name="Saif S."/>
            <person name="Shea T."/>
            <person name="Shenoy N."/>
            <person name="Sisk P."/>
            <person name="Stolte C."/>
            <person name="Sykes S."/>
            <person name="Wortman J."/>
            <person name="Nusbaum C."/>
            <person name="Birren B."/>
        </authorList>
    </citation>
    <scope>NUCLEOTIDE SEQUENCE [LARGE SCALE GENOMIC DNA]</scope>
    <source>
        <strain evidence="7">25433</strain>
    </source>
</reference>
<protein>
    <recommendedName>
        <fullName evidence="6">BZIP domain-containing protein</fullName>
    </recommendedName>
</protein>
<keyword evidence="2" id="KW-0805">Transcription regulation</keyword>
<gene>
    <name evidence="7" type="ORF">FOTG_16307</name>
</gene>
<dbReference type="InterPro" id="IPR046347">
    <property type="entry name" value="bZIP_sf"/>
</dbReference>
<accession>X0M3W1</accession>
<dbReference type="AlphaFoldDB" id="X0M3W1"/>
<keyword evidence="3" id="KW-0804">Transcription</keyword>
<feature type="compositionally biased region" description="Low complexity" evidence="5">
    <location>
        <begin position="101"/>
        <end position="110"/>
    </location>
</feature>
<dbReference type="GO" id="GO:0003700">
    <property type="term" value="F:DNA-binding transcription factor activity"/>
    <property type="evidence" value="ECO:0007669"/>
    <property type="project" value="InterPro"/>
</dbReference>
<organism evidence="7">
    <name type="scientific">Fusarium oxysporum f. sp. vasinfectum 25433</name>
    <dbReference type="NCBI Taxonomy" id="1089449"/>
    <lineage>
        <taxon>Eukaryota</taxon>
        <taxon>Fungi</taxon>
        <taxon>Dikarya</taxon>
        <taxon>Ascomycota</taxon>
        <taxon>Pezizomycotina</taxon>
        <taxon>Sordariomycetes</taxon>
        <taxon>Hypocreomycetidae</taxon>
        <taxon>Hypocreales</taxon>
        <taxon>Nectriaceae</taxon>
        <taxon>Fusarium</taxon>
        <taxon>Fusarium oxysporum species complex</taxon>
    </lineage>
</organism>
<sequence>MPNGHTPEEAIWDELTIYGASTPSYSRWEFSESIVPPAFLGAVQVEVDTTTLPRQDYFPKDQLLFHEESNSGYNWGDTYSTIKDQSLSPERLVMICEEPPSALIPSLPSSKELDKKPSRKRKAQLGEPKTPKSARFNARGDTNKNDQRRKRIVADGNGIDVSNGITNRKNAKQKQVQERNRSSAKECRKKKKEDLMRLQSYEQAMEQRHRMLSSCVEDLKEEVLYFKTQLLQHSSCECTPIRHYIEKEAQRYVDTLGLR</sequence>
<feature type="region of interest" description="Disordered" evidence="5">
    <location>
        <begin position="101"/>
        <end position="194"/>
    </location>
</feature>
<evidence type="ECO:0000259" key="6">
    <source>
        <dbReference type="PROSITE" id="PS50217"/>
    </source>
</evidence>